<dbReference type="PANTHER" id="PTHR21660">
    <property type="entry name" value="THIOESTERASE SUPERFAMILY MEMBER-RELATED"/>
    <property type="match status" value="1"/>
</dbReference>
<dbReference type="STRING" id="1054147.F4PLA4"/>
<dbReference type="PANTHER" id="PTHR21660:SF1">
    <property type="entry name" value="ACYL-COENZYME A THIOESTERASE 13"/>
    <property type="match status" value="1"/>
</dbReference>
<accession>F4PLA4</accession>
<evidence type="ECO:0000256" key="2">
    <source>
        <dbReference type="ARBA" id="ARBA00022801"/>
    </source>
</evidence>
<name>F4PLA4_CACFS</name>
<reference evidence="5" key="1">
    <citation type="journal article" date="2011" name="Genome Res.">
        <title>Phylogeny-wide analysis of social amoeba genomes highlights ancient origins for complex intercellular communication.</title>
        <authorList>
            <person name="Heidel A.J."/>
            <person name="Lawal H.M."/>
            <person name="Felder M."/>
            <person name="Schilde C."/>
            <person name="Helps N.R."/>
            <person name="Tunggal B."/>
            <person name="Rivero F."/>
            <person name="John U."/>
            <person name="Schleicher M."/>
            <person name="Eichinger L."/>
            <person name="Platzer M."/>
            <person name="Noegel A.A."/>
            <person name="Schaap P."/>
            <person name="Gloeckner G."/>
        </authorList>
    </citation>
    <scope>NUCLEOTIDE SEQUENCE [LARGE SCALE GENOMIC DNA]</scope>
    <source>
        <strain evidence="5">SH3</strain>
    </source>
</reference>
<dbReference type="SUPFAM" id="SSF54637">
    <property type="entry name" value="Thioesterase/thiol ester dehydrase-isomerase"/>
    <property type="match status" value="1"/>
</dbReference>
<comment type="similarity">
    <text evidence="1">Belongs to the thioesterase PaaI family.</text>
</comment>
<dbReference type="Proteomes" id="UP000007797">
    <property type="component" value="Unassembled WGS sequence"/>
</dbReference>
<evidence type="ECO:0000259" key="3">
    <source>
        <dbReference type="Pfam" id="PF03061"/>
    </source>
</evidence>
<dbReference type="CDD" id="cd03443">
    <property type="entry name" value="PaaI_thioesterase"/>
    <property type="match status" value="1"/>
</dbReference>
<dbReference type="InterPro" id="IPR029069">
    <property type="entry name" value="HotDog_dom_sf"/>
</dbReference>
<dbReference type="OrthoDB" id="46529at2759"/>
<dbReference type="GO" id="GO:0047617">
    <property type="term" value="F:fatty acyl-CoA hydrolase activity"/>
    <property type="evidence" value="ECO:0007669"/>
    <property type="project" value="InterPro"/>
</dbReference>
<keyword evidence="5" id="KW-1185">Reference proteome</keyword>
<dbReference type="AlphaFoldDB" id="F4PLA4"/>
<dbReference type="RefSeq" id="XP_004361177.1">
    <property type="nucleotide sequence ID" value="XM_004361120.1"/>
</dbReference>
<sequence length="157" mass="17435">MPSMEANIILQNDGDMERYESSLVKFMESMESNVCYERTICDQLSLETIDFKKNQLTYVMVVPKEFCNLLNTLHGGIIASLCDVVSSNAVVLFTNDTKQSFSIDLSINYATAAPLGQPITIVSNVYKIGKKLVFTETTISNTSGVCIAKGTHNKYIR</sequence>
<dbReference type="Gene3D" id="3.10.129.10">
    <property type="entry name" value="Hotdog Thioesterase"/>
    <property type="match status" value="1"/>
</dbReference>
<dbReference type="NCBIfam" id="TIGR00369">
    <property type="entry name" value="unchar_dom_1"/>
    <property type="match status" value="1"/>
</dbReference>
<dbReference type="EMBL" id="GL883008">
    <property type="protein sequence ID" value="EGG23326.1"/>
    <property type="molecule type" value="Genomic_DNA"/>
</dbReference>
<dbReference type="InterPro" id="IPR003736">
    <property type="entry name" value="PAAI_dom"/>
</dbReference>
<gene>
    <name evidence="4" type="ORF">DFA_05458</name>
</gene>
<organism evidence="4 5">
    <name type="scientific">Cavenderia fasciculata</name>
    <name type="common">Slime mold</name>
    <name type="synonym">Dictyostelium fasciculatum</name>
    <dbReference type="NCBI Taxonomy" id="261658"/>
    <lineage>
        <taxon>Eukaryota</taxon>
        <taxon>Amoebozoa</taxon>
        <taxon>Evosea</taxon>
        <taxon>Eumycetozoa</taxon>
        <taxon>Dictyostelia</taxon>
        <taxon>Acytosteliales</taxon>
        <taxon>Cavenderiaceae</taxon>
        <taxon>Cavenderia</taxon>
    </lineage>
</organism>
<dbReference type="KEGG" id="dfa:DFA_05458"/>
<dbReference type="InterPro" id="IPR039298">
    <property type="entry name" value="ACOT13"/>
</dbReference>
<dbReference type="GeneID" id="14875359"/>
<dbReference type="Pfam" id="PF03061">
    <property type="entry name" value="4HBT"/>
    <property type="match status" value="1"/>
</dbReference>
<keyword evidence="2" id="KW-0378">Hydrolase</keyword>
<feature type="domain" description="Thioesterase" evidence="3">
    <location>
        <begin position="71"/>
        <end position="145"/>
    </location>
</feature>
<dbReference type="InterPro" id="IPR006683">
    <property type="entry name" value="Thioestr_dom"/>
</dbReference>
<evidence type="ECO:0000256" key="1">
    <source>
        <dbReference type="ARBA" id="ARBA00008324"/>
    </source>
</evidence>
<evidence type="ECO:0000313" key="4">
    <source>
        <dbReference type="EMBL" id="EGG23326.1"/>
    </source>
</evidence>
<protein>
    <submittedName>
        <fullName evidence="4">Thioesterase superfamily protein</fullName>
    </submittedName>
</protein>
<proteinExistence type="inferred from homology"/>
<dbReference type="OMA" id="CYERTIC"/>
<evidence type="ECO:0000313" key="5">
    <source>
        <dbReference type="Proteomes" id="UP000007797"/>
    </source>
</evidence>